<evidence type="ECO:0000313" key="7">
    <source>
        <dbReference type="EMBL" id="KAJ7698670.1"/>
    </source>
</evidence>
<dbReference type="InterPro" id="IPR018957">
    <property type="entry name" value="Znf_C3HC4_RING-type"/>
</dbReference>
<dbReference type="Gene3D" id="3.30.40.10">
    <property type="entry name" value="Zinc/RING finger domain, C3HC4 (zinc finger)"/>
    <property type="match status" value="1"/>
</dbReference>
<keyword evidence="8" id="KW-1185">Reference proteome</keyword>
<keyword evidence="1" id="KW-0479">Metal-binding</keyword>
<name>A0AAD7GK21_MYCRO</name>
<dbReference type="InterPro" id="IPR013083">
    <property type="entry name" value="Znf_RING/FYVE/PHD"/>
</dbReference>
<dbReference type="Pfam" id="PF00097">
    <property type="entry name" value="zf-C3HC4"/>
    <property type="match status" value="1"/>
</dbReference>
<dbReference type="InterPro" id="IPR001841">
    <property type="entry name" value="Znf_RING"/>
</dbReference>
<accession>A0AAD7GK21</accession>
<feature type="domain" description="RING-type" evidence="6">
    <location>
        <begin position="63"/>
        <end position="102"/>
    </location>
</feature>
<proteinExistence type="predicted"/>
<dbReference type="SMART" id="SM00184">
    <property type="entry name" value="RING"/>
    <property type="match status" value="1"/>
</dbReference>
<keyword evidence="3" id="KW-0862">Zinc</keyword>
<dbReference type="PROSITE" id="PS50089">
    <property type="entry name" value="ZF_RING_2"/>
    <property type="match status" value="1"/>
</dbReference>
<evidence type="ECO:0000313" key="8">
    <source>
        <dbReference type="Proteomes" id="UP001221757"/>
    </source>
</evidence>
<reference evidence="7" key="1">
    <citation type="submission" date="2023-03" db="EMBL/GenBank/DDBJ databases">
        <title>Massive genome expansion in bonnet fungi (Mycena s.s.) driven by repeated elements and novel gene families across ecological guilds.</title>
        <authorList>
            <consortium name="Lawrence Berkeley National Laboratory"/>
            <person name="Harder C.B."/>
            <person name="Miyauchi S."/>
            <person name="Viragh M."/>
            <person name="Kuo A."/>
            <person name="Thoen E."/>
            <person name="Andreopoulos B."/>
            <person name="Lu D."/>
            <person name="Skrede I."/>
            <person name="Drula E."/>
            <person name="Henrissat B."/>
            <person name="Morin E."/>
            <person name="Kohler A."/>
            <person name="Barry K."/>
            <person name="LaButti K."/>
            <person name="Morin E."/>
            <person name="Salamov A."/>
            <person name="Lipzen A."/>
            <person name="Mereny Z."/>
            <person name="Hegedus B."/>
            <person name="Baldrian P."/>
            <person name="Stursova M."/>
            <person name="Weitz H."/>
            <person name="Taylor A."/>
            <person name="Grigoriev I.V."/>
            <person name="Nagy L.G."/>
            <person name="Martin F."/>
            <person name="Kauserud H."/>
        </authorList>
    </citation>
    <scope>NUCLEOTIDE SEQUENCE</scope>
    <source>
        <strain evidence="7">CBHHK067</strain>
    </source>
</reference>
<evidence type="ECO:0000256" key="4">
    <source>
        <dbReference type="PROSITE-ProRule" id="PRU00175"/>
    </source>
</evidence>
<dbReference type="AlphaFoldDB" id="A0AAD7GK21"/>
<evidence type="ECO:0000256" key="3">
    <source>
        <dbReference type="ARBA" id="ARBA00022833"/>
    </source>
</evidence>
<dbReference type="SUPFAM" id="SSF57850">
    <property type="entry name" value="RING/U-box"/>
    <property type="match status" value="1"/>
</dbReference>
<dbReference type="EMBL" id="JARKIE010000025">
    <property type="protein sequence ID" value="KAJ7698670.1"/>
    <property type="molecule type" value="Genomic_DNA"/>
</dbReference>
<keyword evidence="2 4" id="KW-0863">Zinc-finger</keyword>
<evidence type="ECO:0000256" key="2">
    <source>
        <dbReference type="ARBA" id="ARBA00022771"/>
    </source>
</evidence>
<protein>
    <recommendedName>
        <fullName evidence="6">RING-type domain-containing protein</fullName>
    </recommendedName>
</protein>
<gene>
    <name evidence="7" type="ORF">B0H17DRAFT_1050354</name>
</gene>
<feature type="region of interest" description="Disordered" evidence="5">
    <location>
        <begin position="1"/>
        <end position="34"/>
    </location>
</feature>
<evidence type="ECO:0000259" key="6">
    <source>
        <dbReference type="PROSITE" id="PS50089"/>
    </source>
</evidence>
<dbReference type="GO" id="GO:0008270">
    <property type="term" value="F:zinc ion binding"/>
    <property type="evidence" value="ECO:0007669"/>
    <property type="project" value="UniProtKB-KW"/>
</dbReference>
<dbReference type="Proteomes" id="UP001221757">
    <property type="component" value="Unassembled WGS sequence"/>
</dbReference>
<comment type="caution">
    <text evidence="7">The sequence shown here is derived from an EMBL/GenBank/DDBJ whole genome shotgun (WGS) entry which is preliminary data.</text>
</comment>
<evidence type="ECO:0000256" key="5">
    <source>
        <dbReference type="SAM" id="MobiDB-lite"/>
    </source>
</evidence>
<evidence type="ECO:0000256" key="1">
    <source>
        <dbReference type="ARBA" id="ARBA00022723"/>
    </source>
</evidence>
<organism evidence="7 8">
    <name type="scientific">Mycena rosella</name>
    <name type="common">Pink bonnet</name>
    <name type="synonym">Agaricus rosellus</name>
    <dbReference type="NCBI Taxonomy" id="1033263"/>
    <lineage>
        <taxon>Eukaryota</taxon>
        <taxon>Fungi</taxon>
        <taxon>Dikarya</taxon>
        <taxon>Basidiomycota</taxon>
        <taxon>Agaricomycotina</taxon>
        <taxon>Agaricomycetes</taxon>
        <taxon>Agaricomycetidae</taxon>
        <taxon>Agaricales</taxon>
        <taxon>Marasmiineae</taxon>
        <taxon>Mycenaceae</taxon>
        <taxon>Mycena</taxon>
    </lineage>
</organism>
<dbReference type="PROSITE" id="PS00518">
    <property type="entry name" value="ZF_RING_1"/>
    <property type="match status" value="1"/>
</dbReference>
<sequence>MSNRSKTLSPQSSTSSFNSGSYTELSDSSSGLDLSCTRRGHGPFAADRSDGMIVAPTAVNRKCALCSGASFVQPTVITVCGHIFCKECITAHVAKTSKCPECASTTLLYCLLPLHLYTN</sequence>
<dbReference type="InterPro" id="IPR017907">
    <property type="entry name" value="Znf_RING_CS"/>
</dbReference>